<reference evidence="3" key="1">
    <citation type="submission" date="2020-03" db="EMBL/GenBank/DDBJ databases">
        <authorList>
            <person name="Weist P."/>
        </authorList>
    </citation>
    <scope>NUCLEOTIDE SEQUENCE</scope>
</reference>
<dbReference type="Pfam" id="PF00125">
    <property type="entry name" value="Histone"/>
    <property type="match status" value="1"/>
</dbReference>
<dbReference type="AlphaFoldDB" id="A0A9N7UV08"/>
<evidence type="ECO:0000259" key="2">
    <source>
        <dbReference type="Pfam" id="PF00125"/>
    </source>
</evidence>
<comment type="caution">
    <text evidence="3">The sequence shown here is derived from an EMBL/GenBank/DDBJ whole genome shotgun (WGS) entry which is preliminary data.</text>
</comment>
<name>A0A9N7UV08_PLEPL</name>
<dbReference type="PANTHER" id="PTHR11426">
    <property type="entry name" value="HISTONE H3"/>
    <property type="match status" value="1"/>
</dbReference>
<dbReference type="GO" id="GO:0030527">
    <property type="term" value="F:structural constituent of chromatin"/>
    <property type="evidence" value="ECO:0007669"/>
    <property type="project" value="InterPro"/>
</dbReference>
<proteinExistence type="inferred from homology"/>
<dbReference type="EMBL" id="CADEAL010002349">
    <property type="protein sequence ID" value="CAB1439878.1"/>
    <property type="molecule type" value="Genomic_DNA"/>
</dbReference>
<evidence type="ECO:0000256" key="1">
    <source>
        <dbReference type="ARBA" id="ARBA00010343"/>
    </source>
</evidence>
<evidence type="ECO:0000313" key="3">
    <source>
        <dbReference type="EMBL" id="CAB1439878.1"/>
    </source>
</evidence>
<accession>A0A9N7UV08</accession>
<dbReference type="Gene3D" id="1.10.20.10">
    <property type="entry name" value="Histone, subunit A"/>
    <property type="match status" value="1"/>
</dbReference>
<dbReference type="GO" id="GO:0046982">
    <property type="term" value="F:protein heterodimerization activity"/>
    <property type="evidence" value="ECO:0007669"/>
    <property type="project" value="InterPro"/>
</dbReference>
<sequence>MLALADQSQPSAIRGLSVISTCSRKMRAARKALRGASERHGEGVPRWRGRSYLSVHSETDSEKHTEAFSHSSPASLGLLEEFAERTGGSGGERQTGVFRAETGLAARVKVIGQDVPGETGAGPTVGGRGLKFSVLRMRARDKPTSDSVKGRSLYDIELCAIHAKRVTIMPKDIQLARRIRGERA</sequence>
<dbReference type="GO" id="GO:0003677">
    <property type="term" value="F:DNA binding"/>
    <property type="evidence" value="ECO:0007669"/>
    <property type="project" value="InterPro"/>
</dbReference>
<dbReference type="InterPro" id="IPR000164">
    <property type="entry name" value="Histone_H3/CENP-A"/>
</dbReference>
<feature type="domain" description="Core Histone H2A/H2B/H3" evidence="2">
    <location>
        <begin position="157"/>
        <end position="179"/>
    </location>
</feature>
<dbReference type="GO" id="GO:0000786">
    <property type="term" value="C:nucleosome"/>
    <property type="evidence" value="ECO:0007669"/>
    <property type="project" value="InterPro"/>
</dbReference>
<dbReference type="InterPro" id="IPR009072">
    <property type="entry name" value="Histone-fold"/>
</dbReference>
<gene>
    <name evidence="3" type="ORF">PLEPLA_LOCUS27641</name>
</gene>
<organism evidence="3 4">
    <name type="scientific">Pleuronectes platessa</name>
    <name type="common">European plaice</name>
    <dbReference type="NCBI Taxonomy" id="8262"/>
    <lineage>
        <taxon>Eukaryota</taxon>
        <taxon>Metazoa</taxon>
        <taxon>Chordata</taxon>
        <taxon>Craniata</taxon>
        <taxon>Vertebrata</taxon>
        <taxon>Euteleostomi</taxon>
        <taxon>Actinopterygii</taxon>
        <taxon>Neopterygii</taxon>
        <taxon>Teleostei</taxon>
        <taxon>Neoteleostei</taxon>
        <taxon>Acanthomorphata</taxon>
        <taxon>Carangaria</taxon>
        <taxon>Pleuronectiformes</taxon>
        <taxon>Pleuronectoidei</taxon>
        <taxon>Pleuronectidae</taxon>
        <taxon>Pleuronectes</taxon>
    </lineage>
</organism>
<protein>
    <recommendedName>
        <fullName evidence="2">Core Histone H2A/H2B/H3 domain-containing protein</fullName>
    </recommendedName>
</protein>
<dbReference type="Proteomes" id="UP001153269">
    <property type="component" value="Unassembled WGS sequence"/>
</dbReference>
<comment type="similarity">
    <text evidence="1">Belongs to the histone H3 family.</text>
</comment>
<keyword evidence="4" id="KW-1185">Reference proteome</keyword>
<evidence type="ECO:0000313" key="4">
    <source>
        <dbReference type="Proteomes" id="UP001153269"/>
    </source>
</evidence>
<dbReference type="SUPFAM" id="SSF47113">
    <property type="entry name" value="Histone-fold"/>
    <property type="match status" value="1"/>
</dbReference>
<dbReference type="InterPro" id="IPR007125">
    <property type="entry name" value="H2A/H2B/H3"/>
</dbReference>